<gene>
    <name evidence="1" type="ORF">LMG27952_07659</name>
</gene>
<accession>A0ABN7IFX0</accession>
<protein>
    <submittedName>
        <fullName evidence="1">Uncharacterized protein</fullName>
    </submittedName>
</protein>
<dbReference type="Proteomes" id="UP000656319">
    <property type="component" value="Unassembled WGS sequence"/>
</dbReference>
<name>A0ABN7IFX0_9BURK</name>
<evidence type="ECO:0000313" key="2">
    <source>
        <dbReference type="Proteomes" id="UP000656319"/>
    </source>
</evidence>
<reference evidence="1 2" key="1">
    <citation type="submission" date="2020-10" db="EMBL/GenBank/DDBJ databases">
        <authorList>
            <person name="Peeters C."/>
        </authorList>
    </citation>
    <scope>NUCLEOTIDE SEQUENCE [LARGE SCALE GENOMIC DNA]</scope>
    <source>
        <strain evidence="1 2">LMG 27952</strain>
    </source>
</reference>
<sequence>MVDDQPGEGRFVAHHPAVQGLGIGKHPRCDGARHEEAEHATGIASHPHRLAKIERDQCRRTRAARPRGRPNRHAIGVALNEDMEIKAASVVGRDASERALEHHGLRAAIGEGEVADAIALDLRPKRSCNIRPGRQHVDDVTDTLAPGQKLPVRRKGIDVEMAICHATCRQWFSAGPVCVRGHSVVCVCVCAAAAIVSDNRSGKAFIM</sequence>
<proteinExistence type="predicted"/>
<organism evidence="1 2">
    <name type="scientific">Paraburkholderia hiiakae</name>
    <dbReference type="NCBI Taxonomy" id="1081782"/>
    <lineage>
        <taxon>Bacteria</taxon>
        <taxon>Pseudomonadati</taxon>
        <taxon>Pseudomonadota</taxon>
        <taxon>Betaproteobacteria</taxon>
        <taxon>Burkholderiales</taxon>
        <taxon>Burkholderiaceae</taxon>
        <taxon>Paraburkholderia</taxon>
    </lineage>
</organism>
<dbReference type="EMBL" id="CAJHCQ010000042">
    <property type="protein sequence ID" value="CAD6562023.1"/>
    <property type="molecule type" value="Genomic_DNA"/>
</dbReference>
<comment type="caution">
    <text evidence="1">The sequence shown here is derived from an EMBL/GenBank/DDBJ whole genome shotgun (WGS) entry which is preliminary data.</text>
</comment>
<keyword evidence="2" id="KW-1185">Reference proteome</keyword>
<evidence type="ECO:0000313" key="1">
    <source>
        <dbReference type="EMBL" id="CAD6562023.1"/>
    </source>
</evidence>